<evidence type="ECO:0000256" key="1">
    <source>
        <dbReference type="ARBA" id="ARBA00004141"/>
    </source>
</evidence>
<dbReference type="KEGG" id="lmoi:VV02_14140"/>
<proteinExistence type="predicted"/>
<keyword evidence="8" id="KW-1185">Reference proteome</keyword>
<keyword evidence="4 5" id="KW-0472">Membrane</keyword>
<feature type="transmembrane region" description="Helical" evidence="5">
    <location>
        <begin position="150"/>
        <end position="169"/>
    </location>
</feature>
<reference evidence="7 8" key="1">
    <citation type="submission" date="2015-03" db="EMBL/GenBank/DDBJ databases">
        <title>Luteipulveratus halotolerans sp. nov., a novel actinobacterium (Dermacoccaceae) from Sarawak, Malaysia.</title>
        <authorList>
            <person name="Juboi H."/>
            <person name="Basik A."/>
            <person name="Shamsul S.S."/>
            <person name="Arnold P."/>
            <person name="Schmitt E.K."/>
            <person name="Sanglier J.-J."/>
            <person name="Yeo T."/>
        </authorList>
    </citation>
    <scope>NUCLEOTIDE SEQUENCE [LARGE SCALE GENOMIC DNA]</scope>
    <source>
        <strain evidence="7 8">MN07-A0370</strain>
    </source>
</reference>
<dbReference type="STRING" id="571913.VV02_14140"/>
<dbReference type="GO" id="GO:0016020">
    <property type="term" value="C:membrane"/>
    <property type="evidence" value="ECO:0007669"/>
    <property type="project" value="UniProtKB-SubCell"/>
</dbReference>
<sequence length="374" mass="40936">MLARDWGRRLDPRPQLTRRSLRERADRLRNRFFLILQCGLFGALAWVIAHDVLDHPQPFFAPVTVLVTLGLTYGQRLRRVVELTAGVAIGVFIGDVFVHIFGTGAWQLAVVVVCSMCLAVLLGAGGLIMIQAGVQSMIVVILVAPPGTAFSRWLDAAVGGIVAIIAATITPTSPIRRPRVKAGEVLTELSDVLAETATAVRRRDQDRVDTALDRARDSESMLTELREATAEGIAVTRQSPFRRRHGPSVVGIADIQEPLDRAIRNLRVLVRRASVAVWVGELVPPSYLDILDDLAATMGEMATDLTARRDPEDSRDALVRIARRCSLASRRTSLSGEVIRAQMRSTVVDLLMLTGLTYAEARGQVPARAEDLDD</sequence>
<feature type="transmembrane region" description="Helical" evidence="5">
    <location>
        <begin position="32"/>
        <end position="49"/>
    </location>
</feature>
<evidence type="ECO:0000313" key="7">
    <source>
        <dbReference type="EMBL" id="AKU18928.1"/>
    </source>
</evidence>
<organism evidence="7 8">
    <name type="scientific">Luteipulveratus mongoliensis</name>
    <dbReference type="NCBI Taxonomy" id="571913"/>
    <lineage>
        <taxon>Bacteria</taxon>
        <taxon>Bacillati</taxon>
        <taxon>Actinomycetota</taxon>
        <taxon>Actinomycetes</taxon>
        <taxon>Micrococcales</taxon>
        <taxon>Dermacoccaceae</taxon>
        <taxon>Luteipulveratus</taxon>
    </lineage>
</organism>
<evidence type="ECO:0000256" key="4">
    <source>
        <dbReference type="ARBA" id="ARBA00023136"/>
    </source>
</evidence>
<keyword evidence="3 5" id="KW-1133">Transmembrane helix</keyword>
<dbReference type="EMBL" id="CP011112">
    <property type="protein sequence ID" value="AKU18928.1"/>
    <property type="molecule type" value="Genomic_DNA"/>
</dbReference>
<protein>
    <recommendedName>
        <fullName evidence="6">Integral membrane bound transporter domain-containing protein</fullName>
    </recommendedName>
</protein>
<comment type="subcellular location">
    <subcellularLocation>
        <location evidence="1">Membrane</location>
        <topology evidence="1">Multi-pass membrane protein</topology>
    </subcellularLocation>
</comment>
<evidence type="ECO:0000256" key="5">
    <source>
        <dbReference type="SAM" id="Phobius"/>
    </source>
</evidence>
<accession>A0A0K1JQR3</accession>
<feature type="transmembrane region" description="Helical" evidence="5">
    <location>
        <begin position="108"/>
        <end position="130"/>
    </location>
</feature>
<gene>
    <name evidence="7" type="ORF">VV02_14140</name>
</gene>
<dbReference type="Pfam" id="PF13515">
    <property type="entry name" value="FUSC_2"/>
    <property type="match status" value="1"/>
</dbReference>
<evidence type="ECO:0000256" key="2">
    <source>
        <dbReference type="ARBA" id="ARBA00022692"/>
    </source>
</evidence>
<evidence type="ECO:0000313" key="8">
    <source>
        <dbReference type="Proteomes" id="UP000066480"/>
    </source>
</evidence>
<evidence type="ECO:0000256" key="3">
    <source>
        <dbReference type="ARBA" id="ARBA00022989"/>
    </source>
</evidence>
<feature type="domain" description="Integral membrane bound transporter" evidence="6">
    <location>
        <begin position="44"/>
        <end position="165"/>
    </location>
</feature>
<feature type="transmembrane region" description="Helical" evidence="5">
    <location>
        <begin position="55"/>
        <end position="73"/>
    </location>
</feature>
<evidence type="ECO:0000259" key="6">
    <source>
        <dbReference type="Pfam" id="PF13515"/>
    </source>
</evidence>
<feature type="transmembrane region" description="Helical" evidence="5">
    <location>
        <begin position="80"/>
        <end position="102"/>
    </location>
</feature>
<dbReference type="InterPro" id="IPR049453">
    <property type="entry name" value="Memb_transporter_dom"/>
</dbReference>
<dbReference type="Proteomes" id="UP000066480">
    <property type="component" value="Chromosome"/>
</dbReference>
<name>A0A0K1JQR3_9MICO</name>
<dbReference type="AlphaFoldDB" id="A0A0K1JQR3"/>
<dbReference type="PATRIC" id="fig|571913.6.peg.2873"/>
<keyword evidence="2 5" id="KW-0812">Transmembrane</keyword>